<dbReference type="Proteomes" id="UP001223261">
    <property type="component" value="Chromosome"/>
</dbReference>
<proteinExistence type="predicted"/>
<name>A0AAX3W3M5_MAMLE</name>
<dbReference type="RefSeq" id="WP_282862123.1">
    <property type="nucleotide sequence ID" value="NZ_CP118848.1"/>
</dbReference>
<sequence>MLYGKDFVNTHSKEFAKVLQTEVQKLLKSNETLLYFTYSNNKNSYYITLLDIDLHRWITFRVSDHKRKGKLKSLYTVYYDHYQDVESMMSVIKEYLEKTSWCYFSYTHYFILKAIKDMPNYKSKIIVKIPKGDYKHFSHKVTFEQEVYKGKIFVETKDVEEFTCNIIRSLYVQDMLTSELFRHTRKSQVYVPSLGNKMLDHFHSLYYKQYEDDFTEEIYSDFSVPNNIEQTLKVDDNIILKMEDINAFDNYYVYGLVNNEDQELIHIGYHLGNLNVQDLEEIPVIKSYKHNEKILKYHSLVSPVVFITDVSKQEAQITVKAIINQYRILNPTNFGELVSFNQMYQYANDYQTSNHTISSKIYGNQSMMNHHIQTKYIDIKRLGNHNILIVKLKVDTIGNSVPASRTYNTSSNILKKSIVSQIEISEQVAKKMQYIIGIHPHDGRVVAVFKVKNHKKRYTKFKNKEGKYKYTFNFYAYTEKTTSINNIQLVKLEDTVLTNYRFVDQNGKMTKSTRSTVFLEGKR</sequence>
<gene>
    <name evidence="1" type="ORF">PYH69_14350</name>
</gene>
<reference evidence="1" key="1">
    <citation type="journal article" date="2023" name="Antibiotics">
        <title>Prevalence and Molecular Characterization of Methicillin-Resistant Staphylococci (MRS) and Mammaliicocci (MRM) in Dromedary Camels from Algeria: First Detection of SCCmec-mecC Hybrid in Methicillin-Resistant Mammaliicoccus lentus.</title>
        <authorList>
            <person name="Belhout C."/>
            <person name="Boyen F."/>
            <person name="Vereecke N."/>
            <person name="Theuns S."/>
            <person name="Taibi N."/>
            <person name="Stegger M."/>
            <person name="de la Fe-Rodriguez P.Y."/>
            <person name="Bouayad L."/>
            <person name="Elgroud R."/>
            <person name="Butaye P."/>
        </authorList>
    </citation>
    <scope>NUCLEOTIDE SEQUENCE</scope>
    <source>
        <strain evidence="1">7048</strain>
    </source>
</reference>
<evidence type="ECO:0000313" key="2">
    <source>
        <dbReference type="Proteomes" id="UP001223261"/>
    </source>
</evidence>
<accession>A0AAX3W3M5</accession>
<evidence type="ECO:0000313" key="1">
    <source>
        <dbReference type="EMBL" id="WHI59863.1"/>
    </source>
</evidence>
<protein>
    <submittedName>
        <fullName evidence="1">Uncharacterized protein</fullName>
    </submittedName>
</protein>
<dbReference type="AlphaFoldDB" id="A0AAX3W3M5"/>
<organism evidence="1 2">
    <name type="scientific">Mammaliicoccus lentus</name>
    <name type="common">Staphylococcus lentus</name>
    <dbReference type="NCBI Taxonomy" id="42858"/>
    <lineage>
        <taxon>Bacteria</taxon>
        <taxon>Bacillati</taxon>
        <taxon>Bacillota</taxon>
        <taxon>Bacilli</taxon>
        <taxon>Bacillales</taxon>
        <taxon>Staphylococcaceae</taxon>
        <taxon>Mammaliicoccus</taxon>
    </lineage>
</organism>
<dbReference type="EMBL" id="CP118848">
    <property type="protein sequence ID" value="WHI59863.1"/>
    <property type="molecule type" value="Genomic_DNA"/>
</dbReference>